<organism evidence="7 8">
    <name type="scientific">Saponaria officinalis</name>
    <name type="common">Common soapwort</name>
    <name type="synonym">Lychnis saponaria</name>
    <dbReference type="NCBI Taxonomy" id="3572"/>
    <lineage>
        <taxon>Eukaryota</taxon>
        <taxon>Viridiplantae</taxon>
        <taxon>Streptophyta</taxon>
        <taxon>Embryophyta</taxon>
        <taxon>Tracheophyta</taxon>
        <taxon>Spermatophyta</taxon>
        <taxon>Magnoliopsida</taxon>
        <taxon>eudicotyledons</taxon>
        <taxon>Gunneridae</taxon>
        <taxon>Pentapetalae</taxon>
        <taxon>Caryophyllales</taxon>
        <taxon>Caryophyllaceae</taxon>
        <taxon>Caryophylleae</taxon>
        <taxon>Saponaria</taxon>
    </lineage>
</organism>
<dbReference type="InterPro" id="IPR011598">
    <property type="entry name" value="bHLH_dom"/>
</dbReference>
<keyword evidence="4" id="KW-0804">Transcription</keyword>
<proteinExistence type="predicted"/>
<feature type="domain" description="BHLH" evidence="6">
    <location>
        <begin position="8"/>
        <end position="62"/>
    </location>
</feature>
<evidence type="ECO:0000256" key="2">
    <source>
        <dbReference type="ARBA" id="ARBA00022604"/>
    </source>
</evidence>
<evidence type="ECO:0000256" key="3">
    <source>
        <dbReference type="ARBA" id="ARBA00023015"/>
    </source>
</evidence>
<dbReference type="GO" id="GO:0040008">
    <property type="term" value="P:regulation of growth"/>
    <property type="evidence" value="ECO:0007669"/>
    <property type="project" value="InterPro"/>
</dbReference>
<comment type="caution">
    <text evidence="7">The sequence shown here is derived from an EMBL/GenBank/DDBJ whole genome shotgun (WGS) entry which is preliminary data.</text>
</comment>
<dbReference type="Pfam" id="PF23174">
    <property type="entry name" value="bHLH_ILI"/>
    <property type="match status" value="1"/>
</dbReference>
<keyword evidence="3" id="KW-0805">Transcription regulation</keyword>
<evidence type="ECO:0000313" key="7">
    <source>
        <dbReference type="EMBL" id="KAK9669266.1"/>
    </source>
</evidence>
<accession>A0AAW1GWZ7</accession>
<dbReference type="PROSITE" id="PS50888">
    <property type="entry name" value="BHLH"/>
    <property type="match status" value="1"/>
</dbReference>
<dbReference type="InterPro" id="IPR044293">
    <property type="entry name" value="PRE"/>
</dbReference>
<dbReference type="PANTHER" id="PTHR38546">
    <property type="entry name" value="DNA BINDING PROTEIN"/>
    <property type="match status" value="1"/>
</dbReference>
<keyword evidence="5" id="KW-0539">Nucleus</keyword>
<evidence type="ECO:0000256" key="4">
    <source>
        <dbReference type="ARBA" id="ARBA00023163"/>
    </source>
</evidence>
<dbReference type="GO" id="GO:0046983">
    <property type="term" value="F:protein dimerization activity"/>
    <property type="evidence" value="ECO:0007669"/>
    <property type="project" value="InterPro"/>
</dbReference>
<keyword evidence="2" id="KW-0341">Growth regulation</keyword>
<dbReference type="GO" id="GO:0006355">
    <property type="term" value="P:regulation of DNA-templated transcription"/>
    <property type="evidence" value="ECO:0007669"/>
    <property type="project" value="InterPro"/>
</dbReference>
<dbReference type="SUPFAM" id="SSF47459">
    <property type="entry name" value="HLH, helix-loop-helix DNA-binding domain"/>
    <property type="match status" value="1"/>
</dbReference>
<name>A0AAW1GWZ7_SAPOF</name>
<dbReference type="GO" id="GO:0005634">
    <property type="term" value="C:nucleus"/>
    <property type="evidence" value="ECO:0007669"/>
    <property type="project" value="UniProtKB-SubCell"/>
</dbReference>
<dbReference type="InterPro" id="IPR044172">
    <property type="entry name" value="ILI2-like"/>
</dbReference>
<protein>
    <recommendedName>
        <fullName evidence="6">BHLH domain-containing protein</fullName>
    </recommendedName>
</protein>
<dbReference type="Gene3D" id="4.10.280.10">
    <property type="entry name" value="Helix-loop-helix DNA-binding domain"/>
    <property type="match status" value="1"/>
</dbReference>
<keyword evidence="8" id="KW-1185">Reference proteome</keyword>
<gene>
    <name evidence="7" type="ORF">RND81_13G120500</name>
</gene>
<comment type="subcellular location">
    <subcellularLocation>
        <location evidence="1">Nucleus</location>
    </subcellularLocation>
</comment>
<dbReference type="EMBL" id="JBDFQZ010000013">
    <property type="protein sequence ID" value="KAK9669266.1"/>
    <property type="molecule type" value="Genomic_DNA"/>
</dbReference>
<evidence type="ECO:0000256" key="1">
    <source>
        <dbReference type="ARBA" id="ARBA00004123"/>
    </source>
</evidence>
<sequence length="99" mass="11408">MPRSNLSAQTNFKYWERKRDEIEINELVFKLQALLPESNRRNLRRVTASEVVKEVISYIKKLSKEVDDLSGRLSEFLASTGNIDPINSDVLTNLLNTIN</sequence>
<evidence type="ECO:0000259" key="6">
    <source>
        <dbReference type="PROSITE" id="PS50888"/>
    </source>
</evidence>
<evidence type="ECO:0000256" key="5">
    <source>
        <dbReference type="ARBA" id="ARBA00023242"/>
    </source>
</evidence>
<dbReference type="Proteomes" id="UP001443914">
    <property type="component" value="Unassembled WGS sequence"/>
</dbReference>
<dbReference type="InterPro" id="IPR036638">
    <property type="entry name" value="HLH_DNA-bd_sf"/>
</dbReference>
<dbReference type="PANTHER" id="PTHR38546:SF3">
    <property type="entry name" value="DNA BINDING PROTEIN"/>
    <property type="match status" value="1"/>
</dbReference>
<dbReference type="AlphaFoldDB" id="A0AAW1GWZ7"/>
<evidence type="ECO:0000313" key="8">
    <source>
        <dbReference type="Proteomes" id="UP001443914"/>
    </source>
</evidence>
<reference evidence="7" key="1">
    <citation type="submission" date="2024-03" db="EMBL/GenBank/DDBJ databases">
        <title>WGS assembly of Saponaria officinalis var. Norfolk2.</title>
        <authorList>
            <person name="Jenkins J."/>
            <person name="Shu S."/>
            <person name="Grimwood J."/>
            <person name="Barry K."/>
            <person name="Goodstein D."/>
            <person name="Schmutz J."/>
            <person name="Leebens-Mack J."/>
            <person name="Osbourn A."/>
        </authorList>
    </citation>
    <scope>NUCLEOTIDE SEQUENCE [LARGE SCALE GENOMIC DNA]</scope>
    <source>
        <strain evidence="7">JIC</strain>
    </source>
</reference>